<protein>
    <submittedName>
        <fullName evidence="1">Exportin, putative</fullName>
    </submittedName>
</protein>
<dbReference type="InterPro" id="IPR011989">
    <property type="entry name" value="ARM-like"/>
</dbReference>
<organism evidence="1 2">
    <name type="scientific">Eimeria tenella</name>
    <name type="common">Coccidian parasite</name>
    <dbReference type="NCBI Taxonomy" id="5802"/>
    <lineage>
        <taxon>Eukaryota</taxon>
        <taxon>Sar</taxon>
        <taxon>Alveolata</taxon>
        <taxon>Apicomplexa</taxon>
        <taxon>Conoidasida</taxon>
        <taxon>Coccidia</taxon>
        <taxon>Eucoccidiorida</taxon>
        <taxon>Eimeriorina</taxon>
        <taxon>Eimeriidae</taxon>
        <taxon>Eimeria</taxon>
    </lineage>
</organism>
<name>U6KXP2_EIMTE</name>
<dbReference type="RefSeq" id="XP_013232463.1">
    <property type="nucleotide sequence ID" value="XM_013377009.1"/>
</dbReference>
<sequence length="126" mass="14297">MQEPFPGVRDMACETFLKVANKCKTTIAANHQEDERNFVLSVIENHTQQTEVLDEKQQLLFFEAVGHIISATPAEVQASCIEGLMANSWEAWQQIVKSGKENQLFLFNPQAAKRLVQILRINQRVA</sequence>
<evidence type="ECO:0000313" key="1">
    <source>
        <dbReference type="EMBL" id="CDJ41713.1"/>
    </source>
</evidence>
<dbReference type="InterPro" id="IPR016024">
    <property type="entry name" value="ARM-type_fold"/>
</dbReference>
<dbReference type="SUPFAM" id="SSF48371">
    <property type="entry name" value="ARM repeat"/>
    <property type="match status" value="1"/>
</dbReference>
<dbReference type="VEuPathDB" id="ToxoDB:ETH_00042410"/>
<dbReference type="VEuPathDB" id="ToxoDB:ETH2_1557800"/>
<reference evidence="1" key="1">
    <citation type="submission" date="2013-10" db="EMBL/GenBank/DDBJ databases">
        <title>Genomic analysis of the causative agents of coccidiosis in chickens.</title>
        <authorList>
            <person name="Reid A.J."/>
            <person name="Blake D."/>
            <person name="Billington K."/>
            <person name="Browne H."/>
            <person name="Dunn M."/>
            <person name="Hung S."/>
            <person name="Kawahara F."/>
            <person name="Miranda-Saavedra D."/>
            <person name="Mourier T."/>
            <person name="Nagra H."/>
            <person name="Otto T.D."/>
            <person name="Rawlings N."/>
            <person name="Sanchez A."/>
            <person name="Sanders M."/>
            <person name="Subramaniam C."/>
            <person name="Tay Y."/>
            <person name="Dear P."/>
            <person name="Doerig C."/>
            <person name="Gruber A."/>
            <person name="Parkinson J."/>
            <person name="Shirley M."/>
            <person name="Wan K.L."/>
            <person name="Berriman M."/>
            <person name="Tomley F."/>
            <person name="Pain A."/>
        </authorList>
    </citation>
    <scope>NUCLEOTIDE SEQUENCE [LARGE SCALE GENOMIC DNA]</scope>
    <source>
        <strain evidence="1">Houghton</strain>
    </source>
</reference>
<evidence type="ECO:0000313" key="2">
    <source>
        <dbReference type="Proteomes" id="UP000030747"/>
    </source>
</evidence>
<dbReference type="AlphaFoldDB" id="U6KXP2"/>
<dbReference type="EMBL" id="HG675658">
    <property type="protein sequence ID" value="CDJ41713.1"/>
    <property type="molecule type" value="Genomic_DNA"/>
</dbReference>
<feature type="non-terminal residue" evidence="1">
    <location>
        <position position="126"/>
    </location>
</feature>
<keyword evidence="2" id="KW-1185">Reference proteome</keyword>
<reference evidence="1" key="2">
    <citation type="submission" date="2013-10" db="EMBL/GenBank/DDBJ databases">
        <authorList>
            <person name="Aslett M."/>
        </authorList>
    </citation>
    <scope>NUCLEOTIDE SEQUENCE [LARGE SCALE GENOMIC DNA]</scope>
    <source>
        <strain evidence="1">Houghton</strain>
    </source>
</reference>
<gene>
    <name evidence="1" type="ORF">ETH_00042410</name>
</gene>
<proteinExistence type="predicted"/>
<dbReference type="GeneID" id="25257521"/>
<dbReference type="Proteomes" id="UP000030747">
    <property type="component" value="Unassembled WGS sequence"/>
</dbReference>
<dbReference type="Gene3D" id="1.25.10.10">
    <property type="entry name" value="Leucine-rich Repeat Variant"/>
    <property type="match status" value="1"/>
</dbReference>
<accession>U6KXP2</accession>
<dbReference type="OrthoDB" id="27218at2759"/>